<evidence type="ECO:0000313" key="2">
    <source>
        <dbReference type="EMBL" id="APH73970.1"/>
    </source>
</evidence>
<organism evidence="2 3">
    <name type="scientific">Aquibium oceanicum</name>
    <dbReference type="NCBI Taxonomy" id="1670800"/>
    <lineage>
        <taxon>Bacteria</taxon>
        <taxon>Pseudomonadati</taxon>
        <taxon>Pseudomonadota</taxon>
        <taxon>Alphaproteobacteria</taxon>
        <taxon>Hyphomicrobiales</taxon>
        <taxon>Phyllobacteriaceae</taxon>
        <taxon>Aquibium</taxon>
    </lineage>
</organism>
<proteinExistence type="predicted"/>
<dbReference type="InterPro" id="IPR041705">
    <property type="entry name" value="PIN_Sll0205"/>
</dbReference>
<accession>A0A1L3SX65</accession>
<dbReference type="InterPro" id="IPR052919">
    <property type="entry name" value="TA_system_RNase"/>
</dbReference>
<dbReference type="Proteomes" id="UP000182840">
    <property type="component" value="Chromosome"/>
</dbReference>
<gene>
    <name evidence="2" type="ORF">BSQ44_23295</name>
</gene>
<evidence type="ECO:0000259" key="1">
    <source>
        <dbReference type="Pfam" id="PF01850"/>
    </source>
</evidence>
<dbReference type="RefSeq" id="WP_072607433.1">
    <property type="nucleotide sequence ID" value="NZ_CP018171.1"/>
</dbReference>
<dbReference type="Pfam" id="PF01850">
    <property type="entry name" value="PIN"/>
    <property type="match status" value="1"/>
</dbReference>
<dbReference type="STRING" id="1670800.BSQ44_23295"/>
<reference evidence="3" key="1">
    <citation type="submission" date="2016-11" db="EMBL/GenBank/DDBJ databases">
        <title>Mesorhizobium oceanicum sp. nov., isolated from deep seawater in South China Sea.</title>
        <authorList>
            <person name="Fu G.-Y."/>
        </authorList>
    </citation>
    <scope>NUCLEOTIDE SEQUENCE [LARGE SCALE GENOMIC DNA]</scope>
    <source>
        <strain evidence="3">B7</strain>
    </source>
</reference>
<protein>
    <submittedName>
        <fullName evidence="2">VapC toxin family PIN domain ribonuclease</fullName>
    </submittedName>
</protein>
<dbReference type="OrthoDB" id="9798990at2"/>
<dbReference type="CDD" id="cd09872">
    <property type="entry name" value="PIN_Sll0205-like"/>
    <property type="match status" value="1"/>
</dbReference>
<dbReference type="AlphaFoldDB" id="A0A1L3SX65"/>
<dbReference type="InterPro" id="IPR002716">
    <property type="entry name" value="PIN_dom"/>
</dbReference>
<dbReference type="SUPFAM" id="SSF88723">
    <property type="entry name" value="PIN domain-like"/>
    <property type="match status" value="1"/>
</dbReference>
<sequence length="132" mass="14563">MILLDTHVLVWWAGGDIQKLSEQASRALAAAQDDGRIYVSAISAWEIAALVARGRIGLALEPQAWLDEVGRSKAVEFVPLDNSIAVQSTRLPGDFHKDPADRFIVATSRHIGVPVVTADDKILHYEHVRTIW</sequence>
<dbReference type="InterPro" id="IPR029060">
    <property type="entry name" value="PIN-like_dom_sf"/>
</dbReference>
<dbReference type="PANTHER" id="PTHR36173">
    <property type="entry name" value="RIBONUCLEASE VAPC16-RELATED"/>
    <property type="match status" value="1"/>
</dbReference>
<feature type="domain" description="PIN" evidence="1">
    <location>
        <begin position="2"/>
        <end position="125"/>
    </location>
</feature>
<dbReference type="Gene3D" id="3.40.50.1010">
    <property type="entry name" value="5'-nuclease"/>
    <property type="match status" value="1"/>
</dbReference>
<dbReference type="EMBL" id="CP018171">
    <property type="protein sequence ID" value="APH73970.1"/>
    <property type="molecule type" value="Genomic_DNA"/>
</dbReference>
<keyword evidence="3" id="KW-1185">Reference proteome</keyword>
<dbReference type="KEGG" id="meso:BSQ44_23295"/>
<dbReference type="PANTHER" id="PTHR36173:SF1">
    <property type="entry name" value="RIBONUCLEASE VAPC22"/>
    <property type="match status" value="1"/>
</dbReference>
<evidence type="ECO:0000313" key="3">
    <source>
        <dbReference type="Proteomes" id="UP000182840"/>
    </source>
</evidence>
<name>A0A1L3SX65_9HYPH</name>